<evidence type="ECO:0000313" key="2">
    <source>
        <dbReference type="Proteomes" id="UP000095541"/>
    </source>
</evidence>
<proteinExistence type="predicted"/>
<organism evidence="1 2">
    <name type="scientific">Bacteroides thetaiotaomicron</name>
    <dbReference type="NCBI Taxonomy" id="818"/>
    <lineage>
        <taxon>Bacteria</taxon>
        <taxon>Pseudomonadati</taxon>
        <taxon>Bacteroidota</taxon>
        <taxon>Bacteroidia</taxon>
        <taxon>Bacteroidales</taxon>
        <taxon>Bacteroidaceae</taxon>
        <taxon>Bacteroides</taxon>
    </lineage>
</organism>
<dbReference type="AlphaFoldDB" id="A0A174QEJ2"/>
<evidence type="ECO:0000313" key="1">
    <source>
        <dbReference type="EMBL" id="CUP70371.1"/>
    </source>
</evidence>
<sequence>MNHHSTSDPHRYSFPRDLLPTTLTSYDYYLLLINANQ</sequence>
<name>A0A174QEJ2_BACT4</name>
<reference evidence="1 2" key="1">
    <citation type="submission" date="2015-09" db="EMBL/GenBank/DDBJ databases">
        <authorList>
            <consortium name="Pathogen Informatics"/>
        </authorList>
    </citation>
    <scope>NUCLEOTIDE SEQUENCE [LARGE SCALE GENOMIC DNA]</scope>
    <source>
        <strain evidence="1 2">2789STDY5834945</strain>
    </source>
</reference>
<dbReference type="Proteomes" id="UP000095541">
    <property type="component" value="Unassembled WGS sequence"/>
</dbReference>
<protein>
    <submittedName>
        <fullName evidence="1">Uncharacterized protein</fullName>
    </submittedName>
</protein>
<dbReference type="EMBL" id="CZBI01000002">
    <property type="protein sequence ID" value="CUP70371.1"/>
    <property type="molecule type" value="Genomic_DNA"/>
</dbReference>
<gene>
    <name evidence="1" type="ORF">ERS852557_01354</name>
</gene>
<accession>A0A174QEJ2</accession>